<dbReference type="Gene3D" id="3.40.1410.10">
    <property type="entry name" value="Chorismate lyase-like"/>
    <property type="match status" value="1"/>
</dbReference>
<dbReference type="InterPro" id="IPR036388">
    <property type="entry name" value="WH-like_DNA-bd_sf"/>
</dbReference>
<dbReference type="Proteomes" id="UP000322634">
    <property type="component" value="Unassembled WGS sequence"/>
</dbReference>
<comment type="caution">
    <text evidence="6">The sequence shown here is derived from an EMBL/GenBank/DDBJ whole genome shotgun (WGS) entry which is preliminary data.</text>
</comment>
<evidence type="ECO:0000313" key="7">
    <source>
        <dbReference type="Proteomes" id="UP000322634"/>
    </source>
</evidence>
<feature type="domain" description="HTH gntR-type" evidence="5">
    <location>
        <begin position="38"/>
        <end position="106"/>
    </location>
</feature>
<dbReference type="PROSITE" id="PS50949">
    <property type="entry name" value="HTH_GNTR"/>
    <property type="match status" value="1"/>
</dbReference>
<sequence>MTLGGNKLSTRTAVRSSRTRGGRRVYRPRVAVDRTSPVPLYYQLAQQLEAAIRAGELTPGTRLENEVELADRCGLSRPTVRQAIQHLVDRGLLVRKRGVGTQVVQSEIRRPIELTSLHDDLLAAGREPRTSVLELGPATADERVAKELGVPAGAEVVRIRRLRRTGDEPLALLTNYLPRDLIALTADDLTEHGLYELLRGTGVNLRIANQTIGARGATAAEARLLDERRGVPLLTMTRTAYDDKGAAIEYGTHVYRASRYSFALTLVER</sequence>
<dbReference type="CDD" id="cd07377">
    <property type="entry name" value="WHTH_GntR"/>
    <property type="match status" value="1"/>
</dbReference>
<organism evidence="6 7">
    <name type="scientific">Actinomadura syzygii</name>
    <dbReference type="NCBI Taxonomy" id="1427538"/>
    <lineage>
        <taxon>Bacteria</taxon>
        <taxon>Bacillati</taxon>
        <taxon>Actinomycetota</taxon>
        <taxon>Actinomycetes</taxon>
        <taxon>Streptosporangiales</taxon>
        <taxon>Thermomonosporaceae</taxon>
        <taxon>Actinomadura</taxon>
    </lineage>
</organism>
<dbReference type="PANTHER" id="PTHR44846:SF17">
    <property type="entry name" value="GNTR-FAMILY TRANSCRIPTIONAL REGULATOR"/>
    <property type="match status" value="1"/>
</dbReference>
<evidence type="ECO:0000256" key="2">
    <source>
        <dbReference type="ARBA" id="ARBA00023125"/>
    </source>
</evidence>
<dbReference type="SMART" id="SM00345">
    <property type="entry name" value="HTH_GNTR"/>
    <property type="match status" value="1"/>
</dbReference>
<keyword evidence="3" id="KW-0804">Transcription</keyword>
<reference evidence="6 7" key="1">
    <citation type="submission" date="2019-08" db="EMBL/GenBank/DDBJ databases">
        <title>Actinomadura sp. nov. CYP1-5 isolated from mountain soil.</title>
        <authorList>
            <person name="Songsumanus A."/>
            <person name="Kuncharoen N."/>
            <person name="Kudo T."/>
            <person name="Yuki M."/>
            <person name="Igarashi Y."/>
            <person name="Tanasupawat S."/>
        </authorList>
    </citation>
    <scope>NUCLEOTIDE SEQUENCE [LARGE SCALE GENOMIC DNA]</scope>
    <source>
        <strain evidence="6 7">GKU157</strain>
    </source>
</reference>
<dbReference type="Gene3D" id="1.10.10.10">
    <property type="entry name" value="Winged helix-like DNA-binding domain superfamily/Winged helix DNA-binding domain"/>
    <property type="match status" value="1"/>
</dbReference>
<evidence type="ECO:0000259" key="5">
    <source>
        <dbReference type="PROSITE" id="PS50949"/>
    </source>
</evidence>
<dbReference type="Pfam" id="PF00392">
    <property type="entry name" value="GntR"/>
    <property type="match status" value="1"/>
</dbReference>
<gene>
    <name evidence="6" type="ORF">FXF65_18980</name>
</gene>
<dbReference type="InterPro" id="IPR011663">
    <property type="entry name" value="UTRA"/>
</dbReference>
<dbReference type="GO" id="GO:0003700">
    <property type="term" value="F:DNA-binding transcription factor activity"/>
    <property type="evidence" value="ECO:0007669"/>
    <property type="project" value="InterPro"/>
</dbReference>
<dbReference type="OrthoDB" id="3182938at2"/>
<keyword evidence="1" id="KW-0805">Transcription regulation</keyword>
<proteinExistence type="predicted"/>
<dbReference type="SUPFAM" id="SSF64288">
    <property type="entry name" value="Chorismate lyase-like"/>
    <property type="match status" value="1"/>
</dbReference>
<dbReference type="InterPro" id="IPR036390">
    <property type="entry name" value="WH_DNA-bd_sf"/>
</dbReference>
<dbReference type="PANTHER" id="PTHR44846">
    <property type="entry name" value="MANNOSYL-D-GLYCERATE TRANSPORT/METABOLISM SYSTEM REPRESSOR MNGR-RELATED"/>
    <property type="match status" value="1"/>
</dbReference>
<name>A0A5D0U7X7_9ACTN</name>
<keyword evidence="7" id="KW-1185">Reference proteome</keyword>
<accession>A0A5D0U7X7</accession>
<dbReference type="PRINTS" id="PR00035">
    <property type="entry name" value="HTHGNTR"/>
</dbReference>
<evidence type="ECO:0000256" key="1">
    <source>
        <dbReference type="ARBA" id="ARBA00023015"/>
    </source>
</evidence>
<evidence type="ECO:0000256" key="3">
    <source>
        <dbReference type="ARBA" id="ARBA00023163"/>
    </source>
</evidence>
<dbReference type="SMART" id="SM00866">
    <property type="entry name" value="UTRA"/>
    <property type="match status" value="1"/>
</dbReference>
<dbReference type="AlphaFoldDB" id="A0A5D0U7X7"/>
<dbReference type="EMBL" id="VSFF01000007">
    <property type="protein sequence ID" value="TYC13752.1"/>
    <property type="molecule type" value="Genomic_DNA"/>
</dbReference>
<evidence type="ECO:0000313" key="6">
    <source>
        <dbReference type="EMBL" id="TYC13752.1"/>
    </source>
</evidence>
<protein>
    <submittedName>
        <fullName evidence="6">GntR family transcriptional regulator</fullName>
    </submittedName>
</protein>
<feature type="region of interest" description="Disordered" evidence="4">
    <location>
        <begin position="1"/>
        <end position="25"/>
    </location>
</feature>
<evidence type="ECO:0000256" key="4">
    <source>
        <dbReference type="SAM" id="MobiDB-lite"/>
    </source>
</evidence>
<dbReference type="GO" id="GO:0045892">
    <property type="term" value="P:negative regulation of DNA-templated transcription"/>
    <property type="evidence" value="ECO:0007669"/>
    <property type="project" value="TreeGrafter"/>
</dbReference>
<dbReference type="InterPro" id="IPR028978">
    <property type="entry name" value="Chorismate_lyase_/UTRA_dom_sf"/>
</dbReference>
<dbReference type="GO" id="GO:0003677">
    <property type="term" value="F:DNA binding"/>
    <property type="evidence" value="ECO:0007669"/>
    <property type="project" value="UniProtKB-KW"/>
</dbReference>
<dbReference type="Pfam" id="PF07702">
    <property type="entry name" value="UTRA"/>
    <property type="match status" value="1"/>
</dbReference>
<dbReference type="SUPFAM" id="SSF46785">
    <property type="entry name" value="Winged helix' DNA-binding domain"/>
    <property type="match status" value="1"/>
</dbReference>
<dbReference type="InterPro" id="IPR000524">
    <property type="entry name" value="Tscrpt_reg_HTH_GntR"/>
</dbReference>
<keyword evidence="2" id="KW-0238">DNA-binding</keyword>
<dbReference type="InterPro" id="IPR050679">
    <property type="entry name" value="Bact_HTH_transcr_reg"/>
</dbReference>